<evidence type="ECO:0000313" key="1">
    <source>
        <dbReference type="EMBL" id="SEO71069.1"/>
    </source>
</evidence>
<dbReference type="InterPro" id="IPR011009">
    <property type="entry name" value="Kinase-like_dom_sf"/>
</dbReference>
<sequence length="296" mass="31099">MVGDGSGAPGSALEQRLGALLAELGVAAEPMTVADHSAVLGTVTGVLPDRVLDLAVTESGRRRLRAELRGRRWAEERGIGVPEVLAAADDGRWLLSRRLHPAPSGGPRWTEAAVDAAVRIAPLPAPSGAPWRPASGGGLSRLRGTVQDTGRLVRAGVPLGEVRAVRAAAAQLPLSEVTHGDLCAANAVLDADRGLVVLEWTGVRAASRHRDLLTLWASTPDEEDRAEIADVVLDRTAGWEGPDVGLLWHAIALEQLVERVTGYGWADGPDVGAARQRLAEARQRAVELGSPVPVRG</sequence>
<keyword evidence="2" id="KW-1185">Reference proteome</keyword>
<evidence type="ECO:0000313" key="2">
    <source>
        <dbReference type="Proteomes" id="UP000198960"/>
    </source>
</evidence>
<dbReference type="RefSeq" id="WP_091941489.1">
    <property type="nucleotide sequence ID" value="NZ_FOEE01000003.1"/>
</dbReference>
<dbReference type="Proteomes" id="UP000198960">
    <property type="component" value="Unassembled WGS sequence"/>
</dbReference>
<protein>
    <submittedName>
        <fullName evidence="1">Aminoglycoside phosphotransferase</fullName>
    </submittedName>
</protein>
<keyword evidence="1" id="KW-0808">Transferase</keyword>
<dbReference type="AlphaFoldDB" id="A0A1H8RWP3"/>
<dbReference type="OrthoDB" id="236897at2"/>
<name>A0A1H8RWP3_9ACTN</name>
<dbReference type="EMBL" id="FOEE01000003">
    <property type="protein sequence ID" value="SEO71069.1"/>
    <property type="molecule type" value="Genomic_DNA"/>
</dbReference>
<accession>A0A1H8RWP3</accession>
<organism evidence="1 2">
    <name type="scientific">Trujillonella endophytica</name>
    <dbReference type="NCBI Taxonomy" id="673521"/>
    <lineage>
        <taxon>Bacteria</taxon>
        <taxon>Bacillati</taxon>
        <taxon>Actinomycetota</taxon>
        <taxon>Actinomycetes</taxon>
        <taxon>Geodermatophilales</taxon>
        <taxon>Geodermatophilaceae</taxon>
        <taxon>Trujillonella</taxon>
    </lineage>
</organism>
<dbReference type="Gene3D" id="3.90.1200.10">
    <property type="match status" value="1"/>
</dbReference>
<dbReference type="SUPFAM" id="SSF56112">
    <property type="entry name" value="Protein kinase-like (PK-like)"/>
    <property type="match status" value="1"/>
</dbReference>
<dbReference type="GO" id="GO:0016740">
    <property type="term" value="F:transferase activity"/>
    <property type="evidence" value="ECO:0007669"/>
    <property type="project" value="UniProtKB-KW"/>
</dbReference>
<gene>
    <name evidence="1" type="ORF">SAMN05660991_01405</name>
</gene>
<reference evidence="2" key="1">
    <citation type="submission" date="2016-10" db="EMBL/GenBank/DDBJ databases">
        <authorList>
            <person name="Varghese N."/>
            <person name="Submissions S."/>
        </authorList>
    </citation>
    <scope>NUCLEOTIDE SEQUENCE [LARGE SCALE GENOMIC DNA]</scope>
    <source>
        <strain evidence="2">DSM 45413</strain>
    </source>
</reference>
<dbReference type="STRING" id="673521.SAMN05660991_01405"/>
<proteinExistence type="predicted"/>